<gene>
    <name evidence="7" type="ORF">MCBMB27_01207</name>
    <name evidence="8" type="ORF">SAMN05192567_13110</name>
</gene>
<feature type="transmembrane region" description="Helical" evidence="5">
    <location>
        <begin position="57"/>
        <end position="78"/>
    </location>
</feature>
<feature type="transmembrane region" description="Helical" evidence="5">
    <location>
        <begin position="310"/>
        <end position="329"/>
    </location>
</feature>
<dbReference type="InterPro" id="IPR036259">
    <property type="entry name" value="MFS_trans_sf"/>
</dbReference>
<dbReference type="Pfam" id="PF07690">
    <property type="entry name" value="MFS_1"/>
    <property type="match status" value="1"/>
</dbReference>
<dbReference type="InterPro" id="IPR020846">
    <property type="entry name" value="MFS_dom"/>
</dbReference>
<dbReference type="Gene3D" id="1.20.1250.20">
    <property type="entry name" value="MFS general substrate transporter like domains"/>
    <property type="match status" value="2"/>
</dbReference>
<dbReference type="InterPro" id="IPR011701">
    <property type="entry name" value="MFS"/>
</dbReference>
<feature type="transmembrane region" description="Helical" evidence="5">
    <location>
        <begin position="367"/>
        <end position="387"/>
    </location>
</feature>
<dbReference type="CDD" id="cd17393">
    <property type="entry name" value="MFS_MosC_like"/>
    <property type="match status" value="1"/>
</dbReference>
<evidence type="ECO:0000313" key="8">
    <source>
        <dbReference type="EMBL" id="SFH54772.1"/>
    </source>
</evidence>
<evidence type="ECO:0000259" key="6">
    <source>
        <dbReference type="PROSITE" id="PS50850"/>
    </source>
</evidence>
<accession>A0AAE8HWS9</accession>
<feature type="transmembrane region" description="Helical" evidence="5">
    <location>
        <begin position="90"/>
        <end position="108"/>
    </location>
</feature>
<evidence type="ECO:0000256" key="5">
    <source>
        <dbReference type="SAM" id="Phobius"/>
    </source>
</evidence>
<feature type="transmembrane region" description="Helical" evidence="5">
    <location>
        <begin position="180"/>
        <end position="199"/>
    </location>
</feature>
<feature type="transmembrane region" description="Helical" evidence="5">
    <location>
        <begin position="26"/>
        <end position="45"/>
    </location>
</feature>
<feature type="domain" description="Major facilitator superfamily (MFS) profile" evidence="6">
    <location>
        <begin position="218"/>
        <end position="393"/>
    </location>
</feature>
<evidence type="ECO:0000256" key="2">
    <source>
        <dbReference type="ARBA" id="ARBA00022692"/>
    </source>
</evidence>
<reference evidence="8 10" key="2">
    <citation type="submission" date="2016-10" db="EMBL/GenBank/DDBJ databases">
        <authorList>
            <person name="Varghese N."/>
            <person name="Submissions S."/>
        </authorList>
    </citation>
    <scope>NUCLEOTIDE SEQUENCE [LARGE SCALE GENOMIC DNA]</scope>
    <source>
        <strain evidence="8 10">CBMB27</strain>
    </source>
</reference>
<dbReference type="RefSeq" id="WP_053610468.1">
    <property type="nucleotide sequence ID" value="NZ_CP015367.1"/>
</dbReference>
<dbReference type="Proteomes" id="UP000199140">
    <property type="component" value="Unassembled WGS sequence"/>
</dbReference>
<feature type="transmembrane region" description="Helical" evidence="5">
    <location>
        <begin position="114"/>
        <end position="134"/>
    </location>
</feature>
<dbReference type="GO" id="GO:0022857">
    <property type="term" value="F:transmembrane transporter activity"/>
    <property type="evidence" value="ECO:0007669"/>
    <property type="project" value="InterPro"/>
</dbReference>
<dbReference type="PANTHER" id="PTHR23514">
    <property type="entry name" value="BYPASS OF STOP CODON PROTEIN 6"/>
    <property type="match status" value="1"/>
</dbReference>
<proteinExistence type="predicted"/>
<reference evidence="7 9" key="1">
    <citation type="submission" date="2016-04" db="EMBL/GenBank/DDBJ databases">
        <title>Complete genome sequencing and analysis of CBMB27, Methylobacterium phyllosphaerae isolated from leaf tissues of rice (Oryza sativa L.).</title>
        <authorList>
            <person name="Lee Y."/>
            <person name="Hwangbo K."/>
            <person name="Chung H."/>
            <person name="Yoo J."/>
            <person name="Kim K.Y."/>
            <person name="Sa T.M."/>
            <person name="Um Y."/>
            <person name="Madhaiyan M."/>
        </authorList>
    </citation>
    <scope>NUCLEOTIDE SEQUENCE [LARGE SCALE GENOMIC DNA]</scope>
    <source>
        <strain evidence="7 9">CBMB27</strain>
    </source>
</reference>
<evidence type="ECO:0000313" key="7">
    <source>
        <dbReference type="EMBL" id="APT30498.1"/>
    </source>
</evidence>
<feature type="transmembrane region" description="Helical" evidence="5">
    <location>
        <begin position="211"/>
        <end position="232"/>
    </location>
</feature>
<dbReference type="Proteomes" id="UP000185487">
    <property type="component" value="Chromosome"/>
</dbReference>
<dbReference type="EMBL" id="CP015367">
    <property type="protein sequence ID" value="APT30498.1"/>
    <property type="molecule type" value="Genomic_DNA"/>
</dbReference>
<organism evidence="8 10">
    <name type="scientific">Methylobacterium phyllosphaerae</name>
    <dbReference type="NCBI Taxonomy" id="418223"/>
    <lineage>
        <taxon>Bacteria</taxon>
        <taxon>Pseudomonadati</taxon>
        <taxon>Pseudomonadota</taxon>
        <taxon>Alphaproteobacteria</taxon>
        <taxon>Hyphomicrobiales</taxon>
        <taxon>Methylobacteriaceae</taxon>
        <taxon>Methylobacterium</taxon>
    </lineage>
</organism>
<dbReference type="PANTHER" id="PTHR23514:SF13">
    <property type="entry name" value="INNER MEMBRANE PROTEIN YBJJ"/>
    <property type="match status" value="1"/>
</dbReference>
<dbReference type="GO" id="GO:0016020">
    <property type="term" value="C:membrane"/>
    <property type="evidence" value="ECO:0007669"/>
    <property type="project" value="UniProtKB-SubCell"/>
</dbReference>
<keyword evidence="2 5" id="KW-0812">Transmembrane</keyword>
<name>A0AAE8HWS9_9HYPH</name>
<evidence type="ECO:0000313" key="10">
    <source>
        <dbReference type="Proteomes" id="UP000199140"/>
    </source>
</evidence>
<protein>
    <submittedName>
        <fullName evidence="8">Fucose permease</fullName>
    </submittedName>
    <submittedName>
        <fullName evidence="7">MFS-type transporter</fullName>
    </submittedName>
</protein>
<evidence type="ECO:0000256" key="3">
    <source>
        <dbReference type="ARBA" id="ARBA00022989"/>
    </source>
</evidence>
<evidence type="ECO:0000313" key="9">
    <source>
        <dbReference type="Proteomes" id="UP000185487"/>
    </source>
</evidence>
<keyword evidence="3 5" id="KW-1133">Transmembrane helix</keyword>
<dbReference type="PROSITE" id="PS50850">
    <property type="entry name" value="MFS"/>
    <property type="match status" value="1"/>
</dbReference>
<feature type="transmembrane region" description="Helical" evidence="5">
    <location>
        <begin position="341"/>
        <end position="361"/>
    </location>
</feature>
<dbReference type="KEGG" id="mphy:MCBMB27_01207"/>
<dbReference type="AlphaFoldDB" id="A0AAE8HWS9"/>
<evidence type="ECO:0000256" key="4">
    <source>
        <dbReference type="ARBA" id="ARBA00023136"/>
    </source>
</evidence>
<sequence>MPALDLTDPVALGGAGDRNAARGQSVSTRLLFLIVGIANATWAPLVPLVQDRAGLDAAGLGLLLLTFGIGSILAMPSAGAAASRLGFRPVLLAGTLAIGLALPVLAVGDGLVELTLALVLFGAGMGAVDCVMNLQAVVVERASGRPMMSGFHGLYSLGCILGALIASGLLAAGLGAGRSVLLLVAGIAALFAAAWPGILPAERAGGSGGPAFARPRGVVLVLGLLCFVVFLTEGSALDWSAVFLIQQRGLDPAWAALGYAAFSVTMTAGRLAGDRVVARLGRRPVVVFGGLLAAAGLALSVLVPAWEAALAGYALVGAGCANIVPVLFTAAGRQTAMPARVAVPAVTTLGYAGVLAGPALIGFAAQALGLSAALLLVAALLLAVAAAGRSLPV</sequence>
<feature type="transmembrane region" description="Helical" evidence="5">
    <location>
        <begin position="154"/>
        <end position="174"/>
    </location>
</feature>
<feature type="transmembrane region" description="Helical" evidence="5">
    <location>
        <begin position="285"/>
        <end position="304"/>
    </location>
</feature>
<keyword evidence="4 5" id="KW-0472">Membrane</keyword>
<feature type="transmembrane region" description="Helical" evidence="5">
    <location>
        <begin position="252"/>
        <end position="273"/>
    </location>
</feature>
<dbReference type="EMBL" id="FOPK01000031">
    <property type="protein sequence ID" value="SFH54772.1"/>
    <property type="molecule type" value="Genomic_DNA"/>
</dbReference>
<dbReference type="SUPFAM" id="SSF103473">
    <property type="entry name" value="MFS general substrate transporter"/>
    <property type="match status" value="1"/>
</dbReference>
<evidence type="ECO:0000256" key="1">
    <source>
        <dbReference type="ARBA" id="ARBA00004141"/>
    </source>
</evidence>
<keyword evidence="9" id="KW-1185">Reference proteome</keyword>
<dbReference type="InterPro" id="IPR051788">
    <property type="entry name" value="MFS_Transporter"/>
</dbReference>
<comment type="subcellular location">
    <subcellularLocation>
        <location evidence="1">Membrane</location>
        <topology evidence="1">Multi-pass membrane protein</topology>
    </subcellularLocation>
</comment>